<dbReference type="GO" id="GO:0070042">
    <property type="term" value="F:rRNA (uridine-N3-)-methyltransferase activity"/>
    <property type="evidence" value="ECO:0007669"/>
    <property type="project" value="InterPro"/>
</dbReference>
<proteinExistence type="predicted"/>
<dbReference type="GO" id="GO:0005737">
    <property type="term" value="C:cytoplasm"/>
    <property type="evidence" value="ECO:0007669"/>
    <property type="project" value="TreeGrafter"/>
</dbReference>
<evidence type="ECO:0000313" key="3">
    <source>
        <dbReference type="EMBL" id="KAF6836933.1"/>
    </source>
</evidence>
<keyword evidence="3" id="KW-0808">Transferase</keyword>
<reference evidence="3" key="1">
    <citation type="journal article" date="2020" name="Phytopathology">
        <title>Genome Sequence Resources of Colletotrichum truncatum, C. plurivorum, C. musicola, and C. sojae: Four Species Pathogenic to Soybean (Glycine max).</title>
        <authorList>
            <person name="Rogerio F."/>
            <person name="Boufleur T.R."/>
            <person name="Ciampi-Guillardi M."/>
            <person name="Sukno S.A."/>
            <person name="Thon M.R."/>
            <person name="Massola Junior N.S."/>
            <person name="Baroncelli R."/>
        </authorList>
    </citation>
    <scope>NUCLEOTIDE SEQUENCE</scope>
    <source>
        <strain evidence="3">LFN0074</strain>
    </source>
</reference>
<gene>
    <name evidence="3" type="ORF">CMUS01_05199</name>
</gene>
<evidence type="ECO:0000256" key="1">
    <source>
        <dbReference type="SAM" id="MobiDB-lite"/>
    </source>
</evidence>
<dbReference type="PANTHER" id="PTHR11538">
    <property type="entry name" value="PHENYLALANYL-TRNA SYNTHETASE"/>
    <property type="match status" value="1"/>
</dbReference>
<keyword evidence="3" id="KW-0489">Methyltransferase</keyword>
<feature type="region of interest" description="Disordered" evidence="1">
    <location>
        <begin position="119"/>
        <end position="183"/>
    </location>
</feature>
<comment type="caution">
    <text evidence="3">The sequence shown here is derived from an EMBL/GenBank/DDBJ whole genome shotgun (WGS) entry which is preliminary data.</text>
</comment>
<sequence>MGKKRKHQNHFVDSANAKKKTRPNSGPAPGGGPSRAKGKGGAGAADGAKKKEQQQYHQNQQPVIPFKPEDAILLVGEGDLSFAASLAAHHGCRNLTATVLEKNEKELLEKYPHASENIAKITGAAVPSKPTKPAKDGDEEADGDASEPEEDEEPAPAPAPADDEDEDEDEEEEEKYKSTLPNNNKILYNIDARTMKPFTKRTMTQNHHGNSTTTKHGVFKRIIFNFPHVGGKSTDRNRQVRYNQELLVAFFNSALPSLAPGGTVIVTLFEGDPYTLWNVKDLGRHAGFQALESFRFHSKAYPGYRHARTLGVVRDKRSGEASGAAWKGEERPARTYLFMRKGEAPEPLSVQKKKKRRGGEESSSEEEDEESEVELYDD</sequence>
<dbReference type="OrthoDB" id="273345at2759"/>
<dbReference type="AlphaFoldDB" id="A0A8H6KTM6"/>
<dbReference type="PANTHER" id="PTHR11538:SF26">
    <property type="entry name" value="FERREDOXIN-FOLD ANTICODON-BINDING DOMAIN-CONTAINING PROTEIN 1"/>
    <property type="match status" value="1"/>
</dbReference>
<feature type="compositionally biased region" description="Acidic residues" evidence="1">
    <location>
        <begin position="362"/>
        <end position="378"/>
    </location>
</feature>
<dbReference type="EMBL" id="WIGM01000151">
    <property type="protein sequence ID" value="KAF6836933.1"/>
    <property type="molecule type" value="Genomic_DNA"/>
</dbReference>
<feature type="compositionally biased region" description="Gly residues" evidence="1">
    <location>
        <begin position="28"/>
        <end position="44"/>
    </location>
</feature>
<feature type="domain" description="25S rRNA (uridine-N(3))-methyltransferase BMT5-like" evidence="2">
    <location>
        <begin position="173"/>
        <end position="308"/>
    </location>
</feature>
<feature type="compositionally biased region" description="Acidic residues" evidence="1">
    <location>
        <begin position="137"/>
        <end position="154"/>
    </location>
</feature>
<evidence type="ECO:0000313" key="4">
    <source>
        <dbReference type="Proteomes" id="UP000639643"/>
    </source>
</evidence>
<protein>
    <submittedName>
        <fullName evidence="3">25S rRNA (Uridine-N(3))-methyltransferase</fullName>
    </submittedName>
</protein>
<feature type="domain" description="25S rRNA (uridine-N(3))-methyltransferase BMT5-like" evidence="2">
    <location>
        <begin position="73"/>
        <end position="123"/>
    </location>
</feature>
<keyword evidence="4" id="KW-1185">Reference proteome</keyword>
<name>A0A8H6KTM6_9PEZI</name>
<accession>A0A8H6KTM6</accession>
<feature type="region of interest" description="Disordered" evidence="1">
    <location>
        <begin position="336"/>
        <end position="378"/>
    </location>
</feature>
<dbReference type="Pfam" id="PF10354">
    <property type="entry name" value="BMT5-like"/>
    <property type="match status" value="2"/>
</dbReference>
<dbReference type="InterPro" id="IPR019446">
    <property type="entry name" value="BMT5-like"/>
</dbReference>
<organism evidence="3 4">
    <name type="scientific">Colletotrichum musicola</name>
    <dbReference type="NCBI Taxonomy" id="2175873"/>
    <lineage>
        <taxon>Eukaryota</taxon>
        <taxon>Fungi</taxon>
        <taxon>Dikarya</taxon>
        <taxon>Ascomycota</taxon>
        <taxon>Pezizomycotina</taxon>
        <taxon>Sordariomycetes</taxon>
        <taxon>Hypocreomycetidae</taxon>
        <taxon>Glomerellales</taxon>
        <taxon>Glomerellaceae</taxon>
        <taxon>Colletotrichum</taxon>
        <taxon>Colletotrichum orchidearum species complex</taxon>
    </lineage>
</organism>
<evidence type="ECO:0000259" key="2">
    <source>
        <dbReference type="Pfam" id="PF10354"/>
    </source>
</evidence>
<dbReference type="GO" id="GO:0070475">
    <property type="term" value="P:rRNA base methylation"/>
    <property type="evidence" value="ECO:0007669"/>
    <property type="project" value="InterPro"/>
</dbReference>
<feature type="compositionally biased region" description="Acidic residues" evidence="1">
    <location>
        <begin position="161"/>
        <end position="173"/>
    </location>
</feature>
<dbReference type="Proteomes" id="UP000639643">
    <property type="component" value="Unassembled WGS sequence"/>
</dbReference>
<feature type="region of interest" description="Disordered" evidence="1">
    <location>
        <begin position="1"/>
        <end position="64"/>
    </location>
</feature>